<dbReference type="InterPro" id="IPR051216">
    <property type="entry name" value="Teneurin"/>
</dbReference>
<dbReference type="PROSITE" id="PS00022">
    <property type="entry name" value="EGF_1"/>
    <property type="match status" value="3"/>
</dbReference>
<dbReference type="AlphaFoldDB" id="A0A8J2S3X0"/>
<keyword evidence="1 4" id="KW-0245">EGF-like domain</keyword>
<evidence type="ECO:0000256" key="3">
    <source>
        <dbReference type="ARBA" id="ARBA00023157"/>
    </source>
</evidence>
<dbReference type="SMART" id="SM00181">
    <property type="entry name" value="EGF"/>
    <property type="match status" value="6"/>
</dbReference>
<feature type="domain" description="EGF-like" evidence="6">
    <location>
        <begin position="432"/>
        <end position="466"/>
    </location>
</feature>
<reference evidence="7" key="1">
    <citation type="submission" date="2021-11" db="EMBL/GenBank/DDBJ databases">
        <authorList>
            <consortium name="Genoscope - CEA"/>
            <person name="William W."/>
        </authorList>
    </citation>
    <scope>NUCLEOTIDE SEQUENCE</scope>
</reference>
<dbReference type="Gene3D" id="2.10.25.10">
    <property type="entry name" value="Laminin"/>
    <property type="match status" value="2"/>
</dbReference>
<dbReference type="PRINTS" id="PR00011">
    <property type="entry name" value="EGFLAMININ"/>
</dbReference>
<dbReference type="Pfam" id="PF07974">
    <property type="entry name" value="EGF_2"/>
    <property type="match status" value="1"/>
</dbReference>
<keyword evidence="5" id="KW-0732">Signal</keyword>
<feature type="signal peptide" evidence="5">
    <location>
        <begin position="1"/>
        <end position="16"/>
    </location>
</feature>
<keyword evidence="3 4" id="KW-1015">Disulfide bond</keyword>
<dbReference type="PROSITE" id="PS01186">
    <property type="entry name" value="EGF_2"/>
    <property type="match status" value="3"/>
</dbReference>
<dbReference type="PROSITE" id="PS50026">
    <property type="entry name" value="EGF_3"/>
    <property type="match status" value="2"/>
</dbReference>
<evidence type="ECO:0000256" key="4">
    <source>
        <dbReference type="PROSITE-ProRule" id="PRU00076"/>
    </source>
</evidence>
<comment type="caution">
    <text evidence="7">The sequence shown here is derived from an EMBL/GenBank/DDBJ whole genome shotgun (WGS) entry which is preliminary data.</text>
</comment>
<dbReference type="InterPro" id="IPR013111">
    <property type="entry name" value="EGF_extracell"/>
</dbReference>
<organism evidence="7 8">
    <name type="scientific">Pelagomonas calceolata</name>
    <dbReference type="NCBI Taxonomy" id="35677"/>
    <lineage>
        <taxon>Eukaryota</taxon>
        <taxon>Sar</taxon>
        <taxon>Stramenopiles</taxon>
        <taxon>Ochrophyta</taxon>
        <taxon>Pelagophyceae</taxon>
        <taxon>Pelagomonadales</taxon>
        <taxon>Pelagomonadaceae</taxon>
        <taxon>Pelagomonas</taxon>
    </lineage>
</organism>
<name>A0A8J2S3X0_9STRA</name>
<evidence type="ECO:0000256" key="1">
    <source>
        <dbReference type="ARBA" id="ARBA00022536"/>
    </source>
</evidence>
<evidence type="ECO:0000313" key="7">
    <source>
        <dbReference type="EMBL" id="CAH0364197.1"/>
    </source>
</evidence>
<feature type="disulfide bond" evidence="4">
    <location>
        <begin position="95"/>
        <end position="104"/>
    </location>
</feature>
<evidence type="ECO:0000256" key="5">
    <source>
        <dbReference type="SAM" id="SignalP"/>
    </source>
</evidence>
<dbReference type="InterPro" id="IPR000742">
    <property type="entry name" value="EGF"/>
</dbReference>
<keyword evidence="2" id="KW-0677">Repeat</keyword>
<feature type="disulfide bond" evidence="4">
    <location>
        <begin position="456"/>
        <end position="465"/>
    </location>
</feature>
<dbReference type="PANTHER" id="PTHR11219">
    <property type="entry name" value="TENEURIN AND N-ACETYLGLUCOSAMINE-1-PHOSPHODIESTER ALPHA-N-ACETYLGLUCOSAMINIDASE"/>
    <property type="match status" value="1"/>
</dbReference>
<comment type="caution">
    <text evidence="4">Lacks conserved residue(s) required for the propagation of feature annotation.</text>
</comment>
<evidence type="ECO:0000259" key="6">
    <source>
        <dbReference type="PROSITE" id="PS50026"/>
    </source>
</evidence>
<dbReference type="Proteomes" id="UP000789595">
    <property type="component" value="Unassembled WGS sequence"/>
</dbReference>
<evidence type="ECO:0000313" key="8">
    <source>
        <dbReference type="Proteomes" id="UP000789595"/>
    </source>
</evidence>
<dbReference type="PANTHER" id="PTHR11219:SF69">
    <property type="entry name" value="TENEURIN-A"/>
    <property type="match status" value="1"/>
</dbReference>
<accession>A0A8J2S3X0</accession>
<dbReference type="EMBL" id="CAKKNE010000001">
    <property type="protein sequence ID" value="CAH0364197.1"/>
    <property type="molecule type" value="Genomic_DNA"/>
</dbReference>
<proteinExistence type="predicted"/>
<keyword evidence="8" id="KW-1185">Reference proteome</keyword>
<protein>
    <recommendedName>
        <fullName evidence="6">EGF-like domain-containing protein</fullName>
    </recommendedName>
</protein>
<dbReference type="OrthoDB" id="442731at2759"/>
<feature type="chain" id="PRO_5035199930" description="EGF-like domain-containing protein" evidence="5">
    <location>
        <begin position="17"/>
        <end position="593"/>
    </location>
</feature>
<feature type="domain" description="EGF-like" evidence="6">
    <location>
        <begin position="71"/>
        <end position="105"/>
    </location>
</feature>
<gene>
    <name evidence="7" type="ORF">PECAL_1P05500</name>
</gene>
<sequence>MGRRLACALLLTTAGARERFSPCPNSCSGHGLCDAWHVCHCADTYQGADCSQRTCPYGPAWADHPEQITGDGVGHQPAECSRRGNCDRLGGTCVCGVGFEGAACERRACGPLLCTGRGVCRSLKDRALRRDLGDSRSSLSHFHSADPPFSAPVQTYNAWDATMMHGCDCDTGFWGPNCEFVECPRGDDPYTSGSRVVQQMLVCMGDGGSVALSFRGATTRPLAWDSSSATVRAALLELPTLRGGAGDEAFGDQREMLPRPLNAQLTGRAVSVLYDNAATTLCAASGVTAIIQFNQDFGDIPLLVPDATELTHSSIIISPSLAVALKQTSDKEDAVCSNRGLCDPLSGRCACDGEFWGSSDGYGMRGSRGDCGVAVNLASITGCPGDIPCNGHGVCDEETFACGCEEGWRAADCSERTCPYGPAWYAYPTATDVAHVTREECSGMGTCDRTLGVCFCQDGFSGAACDVLACPGETAPCSGHGQCLTMQQLAQANGFTYRSTPDDPYTWDADAVRGCRCDEGYRGYDCSLRFCPFGDDPLTTAVVDSKECSGRGLCDEMTGTCVCMEGFGSSDGKGKKGTIQDCGYKLPLSAPVI</sequence>
<evidence type="ECO:0000256" key="2">
    <source>
        <dbReference type="ARBA" id="ARBA00022737"/>
    </source>
</evidence>